<evidence type="ECO:0000313" key="3">
    <source>
        <dbReference type="Proteomes" id="UP000789405"/>
    </source>
</evidence>
<name>A0A9N9NJT9_9GLOM</name>
<evidence type="ECO:0000256" key="1">
    <source>
        <dbReference type="SAM" id="MobiDB-lite"/>
    </source>
</evidence>
<organism evidence="2 3">
    <name type="scientific">Dentiscutata erythropus</name>
    <dbReference type="NCBI Taxonomy" id="1348616"/>
    <lineage>
        <taxon>Eukaryota</taxon>
        <taxon>Fungi</taxon>
        <taxon>Fungi incertae sedis</taxon>
        <taxon>Mucoromycota</taxon>
        <taxon>Glomeromycotina</taxon>
        <taxon>Glomeromycetes</taxon>
        <taxon>Diversisporales</taxon>
        <taxon>Gigasporaceae</taxon>
        <taxon>Dentiscutata</taxon>
    </lineage>
</organism>
<proteinExistence type="predicted"/>
<dbReference type="OrthoDB" id="2407359at2759"/>
<dbReference type="AlphaFoldDB" id="A0A9N9NJT9"/>
<feature type="compositionally biased region" description="Pro residues" evidence="1">
    <location>
        <begin position="77"/>
        <end position="86"/>
    </location>
</feature>
<dbReference type="Proteomes" id="UP000789405">
    <property type="component" value="Unassembled WGS sequence"/>
</dbReference>
<accession>A0A9N9NJT9</accession>
<feature type="region of interest" description="Disordered" evidence="1">
    <location>
        <begin position="72"/>
        <end position="95"/>
    </location>
</feature>
<evidence type="ECO:0000313" key="2">
    <source>
        <dbReference type="EMBL" id="CAG8740400.1"/>
    </source>
</evidence>
<sequence length="345" mass="39548">MPHFSGKEVKYGYAIRSVSGNNSRVVNPPKLSKIRLTPSQTKFKFYGTRGDILKWMEENSFMIVEYDDTSEDIFSPPSSPRTPVPSPTSSSFSGHSSELHKITFDLFGQQIENTPIKTNNTAFYRPLHFAMNHLPWLVVILEIRPSDPVKDLKYDPVKRVILNSGITLGEAAKALEKSWKSILPDNCPIRNRFSSASDSENWRGILSDTYMKKSKSASTSDNEKELTELAFQQKYHNFLERLPKANVDRKRCSISEMPWIKRRDKSPELIPKGILHPYNMEEALSLMDHDNSANITKEKEAEKDKEKLVADLPLYENVYNDVLLERGPIMKDPFSMKMRCKVVNL</sequence>
<dbReference type="EMBL" id="CAJVPY010013417">
    <property type="protein sequence ID" value="CAG8740400.1"/>
    <property type="molecule type" value="Genomic_DNA"/>
</dbReference>
<gene>
    <name evidence="2" type="ORF">DERYTH_LOCUS15952</name>
</gene>
<keyword evidence="3" id="KW-1185">Reference proteome</keyword>
<comment type="caution">
    <text evidence="2">The sequence shown here is derived from an EMBL/GenBank/DDBJ whole genome shotgun (WGS) entry which is preliminary data.</text>
</comment>
<reference evidence="2" key="1">
    <citation type="submission" date="2021-06" db="EMBL/GenBank/DDBJ databases">
        <authorList>
            <person name="Kallberg Y."/>
            <person name="Tangrot J."/>
            <person name="Rosling A."/>
        </authorList>
    </citation>
    <scope>NUCLEOTIDE SEQUENCE</scope>
    <source>
        <strain evidence="2">MA453B</strain>
    </source>
</reference>
<protein>
    <submittedName>
        <fullName evidence="2">13522_t:CDS:1</fullName>
    </submittedName>
</protein>